<dbReference type="Proteomes" id="UP001595823">
    <property type="component" value="Unassembled WGS sequence"/>
</dbReference>
<evidence type="ECO:0000313" key="1">
    <source>
        <dbReference type="EMBL" id="MFC4335677.1"/>
    </source>
</evidence>
<evidence type="ECO:0008006" key="3">
    <source>
        <dbReference type="Google" id="ProtNLM"/>
    </source>
</evidence>
<sequence length="412" mass="45555">MSEAVKAADDMERRAQYVREVREMLFPDRTGEEGPPSAGPPARDTAYIAVPNLKRPRVLIPAARPAAEGALRRYSWPATKSARLKRRAALWAVAARLDRLLLPDRVTLPSAGGIDAYLSEAIGHPVTSAIHIGPARANRKPILHLLDPEGHSVGFAKIGVNDLTRDLVEAERDNLERLARRRGRVQLVLPEVAHYGRWREFNVLVTTPVPAWTPPSDDSRTRRAAAMVELSHSFGTVTGPLAESDYYGRLRGRLEAVARSGEDGPALHAAAMEILPAWEREQFTLASWHGDWTPWNARHSEEHIYLWDLERFETDVPSGFDALHYRLQEDIVGGALSPTAALRRLFDTAHTLLVPFGVDPDHARGTALLYTIDLAARYLGDKAAEAGAALGALGSWLLPALIEQTNREHRRG</sequence>
<comment type="caution">
    <text evidence="1">The sequence shown here is derived from an EMBL/GenBank/DDBJ whole genome shotgun (WGS) entry which is preliminary data.</text>
</comment>
<protein>
    <recommendedName>
        <fullName evidence="3">Aminoglycoside phosphotransferase domain-containing protein</fullName>
    </recommendedName>
</protein>
<dbReference type="RefSeq" id="WP_380620780.1">
    <property type="nucleotide sequence ID" value="NZ_JBHSDK010000015.1"/>
</dbReference>
<dbReference type="EMBL" id="JBHSDK010000015">
    <property type="protein sequence ID" value="MFC4335677.1"/>
    <property type="molecule type" value="Genomic_DNA"/>
</dbReference>
<name>A0ABV8TYK8_9ACTN</name>
<reference evidence="2" key="1">
    <citation type="journal article" date="2019" name="Int. J. Syst. Evol. Microbiol.">
        <title>The Global Catalogue of Microorganisms (GCM) 10K type strain sequencing project: providing services to taxonomists for standard genome sequencing and annotation.</title>
        <authorList>
            <consortium name="The Broad Institute Genomics Platform"/>
            <consortium name="The Broad Institute Genome Sequencing Center for Infectious Disease"/>
            <person name="Wu L."/>
            <person name="Ma J."/>
        </authorList>
    </citation>
    <scope>NUCLEOTIDE SEQUENCE [LARGE SCALE GENOMIC DNA]</scope>
    <source>
        <strain evidence="2">IBRC-M 10908</strain>
    </source>
</reference>
<gene>
    <name evidence="1" type="ORF">ACFPET_10740</name>
</gene>
<keyword evidence="2" id="KW-1185">Reference proteome</keyword>
<proteinExistence type="predicted"/>
<organism evidence="1 2">
    <name type="scientific">Salininema proteolyticum</name>
    <dbReference type="NCBI Taxonomy" id="1607685"/>
    <lineage>
        <taxon>Bacteria</taxon>
        <taxon>Bacillati</taxon>
        <taxon>Actinomycetota</taxon>
        <taxon>Actinomycetes</taxon>
        <taxon>Glycomycetales</taxon>
        <taxon>Glycomycetaceae</taxon>
        <taxon>Salininema</taxon>
    </lineage>
</organism>
<evidence type="ECO:0000313" key="2">
    <source>
        <dbReference type="Proteomes" id="UP001595823"/>
    </source>
</evidence>
<accession>A0ABV8TYK8</accession>